<feature type="transmembrane region" description="Helical" evidence="8">
    <location>
        <begin position="329"/>
        <end position="351"/>
    </location>
</feature>
<evidence type="ECO:0000256" key="4">
    <source>
        <dbReference type="ARBA" id="ARBA00022692"/>
    </source>
</evidence>
<name>Q47KJ2_THEFY</name>
<comment type="similarity">
    <text evidence="2">Belongs to the resistance-nodulation-cell division (RND) (TC 2.A.6) family. MmpL subfamily.</text>
</comment>
<keyword evidence="3" id="KW-1003">Cell membrane</keyword>
<accession>Q47KJ2</accession>
<dbReference type="PANTHER" id="PTHR33406:SF6">
    <property type="entry name" value="MEMBRANE PROTEIN YDGH-RELATED"/>
    <property type="match status" value="1"/>
</dbReference>
<dbReference type="InterPro" id="IPR004869">
    <property type="entry name" value="MMPL_dom"/>
</dbReference>
<evidence type="ECO:0000256" key="6">
    <source>
        <dbReference type="ARBA" id="ARBA00023136"/>
    </source>
</evidence>
<sequence length="777" mass="80715">MPQHTSRSAAGDTPPGPAASGQRSLLRRRAWYGAAILLILVWLFGAGPLGAFMGRLTEVQTNDESSFLPVSAESTEVSRIQEEFAQEQRVPAIIAYSADRTLTDEQLAAIGEHVAVIQDHPEISDGAAIGPMVGTEDDSVAQVVVPLREDADVGDAVEELRELLAEQPIDGVDVYVAGPAGLVADLSAAFGGIDSTLLFVALGAVLIILITVYRSPILPIVVILTAMLALVLAAALVYVAAAEEWVQLNGQSQGILFILVVGACTDYALLLVSRYRETLQENARPLEAIRTAVRGTVEPILASGGTVILGVLCLLASDLASNRGLGPVAAIGIAAALIAALTFLPAVLLLLGRVAFWPFRPVFEGEASEDTEPTETVLRRHRLWGAIATSVSRHPRRYWVATAVALLAAAAFVPQFRAEGTSDFDIFRTEVDSVVGQEVLEDGFGHAVTAQPAVIIADADHMDEVIKAAEGVDGVTEVTPLTEAPEMPGGPPAGEDGAPGGPPAGEDGAQGGPPPGVAGGSEGGADGPPPGVAGGQDTAAEPKVVDGRVLLEASLSEPAESTEAVEITRELRDAVHAVDGANALVGGPSAESLDTLDTATRDLYVVVPLVLAVVLLVLIVLLRSLVAPVLLIITTVVSFGSALGVGALVFNHLLDLPGADPGVPLFAFVFLVALGIDYNIFLVTRVREEAVNFGHREGVLRGLTVTGGVITSAGVVLAATFAALTVVPLLFLLQLAFLVAFGVLLDALIVRSLLVPALSIDVGRAMWWPSRLARGAH</sequence>
<keyword evidence="5 8" id="KW-1133">Transmembrane helix</keyword>
<dbReference type="SUPFAM" id="SSF82866">
    <property type="entry name" value="Multidrug efflux transporter AcrB transmembrane domain"/>
    <property type="match status" value="2"/>
</dbReference>
<dbReference type="AlphaFoldDB" id="Q47KJ2"/>
<dbReference type="HOGENOM" id="CLU_005108_4_1_11"/>
<feature type="transmembrane region" description="Helical" evidence="8">
    <location>
        <begin position="730"/>
        <end position="750"/>
    </location>
</feature>
<evidence type="ECO:0000256" key="5">
    <source>
        <dbReference type="ARBA" id="ARBA00022989"/>
    </source>
</evidence>
<keyword evidence="4 8" id="KW-0812">Transmembrane</keyword>
<dbReference type="KEGG" id="tfu:Tfu_2997"/>
<evidence type="ECO:0000256" key="1">
    <source>
        <dbReference type="ARBA" id="ARBA00004651"/>
    </source>
</evidence>
<feature type="transmembrane region" description="Helical" evidence="8">
    <location>
        <begin position="703"/>
        <end position="724"/>
    </location>
</feature>
<feature type="transmembrane region" description="Helical" evidence="8">
    <location>
        <begin position="662"/>
        <end position="682"/>
    </location>
</feature>
<evidence type="ECO:0000256" key="8">
    <source>
        <dbReference type="SAM" id="Phobius"/>
    </source>
</evidence>
<feature type="transmembrane region" description="Helical" evidence="8">
    <location>
        <begin position="30"/>
        <end position="53"/>
    </location>
</feature>
<dbReference type="STRING" id="269800.Tfu_2997"/>
<evidence type="ECO:0000259" key="9">
    <source>
        <dbReference type="PROSITE" id="PS50156"/>
    </source>
</evidence>
<dbReference type="PANTHER" id="PTHR33406">
    <property type="entry name" value="MEMBRANE PROTEIN MJ1562-RELATED"/>
    <property type="match status" value="1"/>
</dbReference>
<dbReference type="Pfam" id="PF03176">
    <property type="entry name" value="MMPL"/>
    <property type="match status" value="2"/>
</dbReference>
<feature type="region of interest" description="Disordered" evidence="7">
    <location>
        <begin position="1"/>
        <end position="21"/>
    </location>
</feature>
<evidence type="ECO:0000256" key="2">
    <source>
        <dbReference type="ARBA" id="ARBA00010157"/>
    </source>
</evidence>
<gene>
    <name evidence="10" type="ordered locus">Tfu_2997</name>
</gene>
<protein>
    <recommendedName>
        <fullName evidence="9">SSD domain-containing protein</fullName>
    </recommendedName>
</protein>
<feature type="transmembrane region" description="Helical" evidence="8">
    <location>
        <begin position="254"/>
        <end position="275"/>
    </location>
</feature>
<dbReference type="eggNOG" id="COG2409">
    <property type="taxonomic scope" value="Bacteria"/>
</dbReference>
<dbReference type="Gene3D" id="1.20.1640.10">
    <property type="entry name" value="Multidrug efflux transporter AcrB transmembrane domain"/>
    <property type="match status" value="2"/>
</dbReference>
<proteinExistence type="inferred from homology"/>
<feature type="compositionally biased region" description="Gly residues" evidence="7">
    <location>
        <begin position="517"/>
        <end position="526"/>
    </location>
</feature>
<feature type="transmembrane region" description="Helical" evidence="8">
    <location>
        <begin position="603"/>
        <end position="622"/>
    </location>
</feature>
<feature type="transmembrane region" description="Helical" evidence="8">
    <location>
        <begin position="629"/>
        <end position="650"/>
    </location>
</feature>
<dbReference type="InterPro" id="IPR050545">
    <property type="entry name" value="Mycobact_MmpL"/>
</dbReference>
<dbReference type="GO" id="GO:0005886">
    <property type="term" value="C:plasma membrane"/>
    <property type="evidence" value="ECO:0007669"/>
    <property type="project" value="UniProtKB-SubCell"/>
</dbReference>
<dbReference type="EMBL" id="CP000088">
    <property type="protein sequence ID" value="AAZ57030.1"/>
    <property type="molecule type" value="Genomic_DNA"/>
</dbReference>
<dbReference type="InterPro" id="IPR000731">
    <property type="entry name" value="SSD"/>
</dbReference>
<feature type="transmembrane region" description="Helical" evidence="8">
    <location>
        <begin position="220"/>
        <end position="242"/>
    </location>
</feature>
<reference evidence="10" key="1">
    <citation type="submission" date="2005-07" db="EMBL/GenBank/DDBJ databases">
        <title>Complete sequence of Thermobifida fusca YX.</title>
        <authorList>
            <consortium name="US DOE Joint Genome Institute"/>
            <person name="Copeland A."/>
            <person name="Lucas S."/>
            <person name="Lapidus A."/>
            <person name="Barry K."/>
            <person name="Detter J.C."/>
            <person name="Glavina T."/>
            <person name="Hammon N."/>
            <person name="Israni S."/>
            <person name="Pitluck S."/>
            <person name="Di Bartolo G."/>
            <person name="Chain P."/>
            <person name="Schmutz J."/>
            <person name="Larimer F."/>
            <person name="Land M."/>
            <person name="Lykidis A."/>
            <person name="Richardson P."/>
        </authorList>
    </citation>
    <scope>NUCLEOTIDE SEQUENCE</scope>
    <source>
        <strain evidence="10">YX</strain>
    </source>
</reference>
<organism evidence="10">
    <name type="scientific">Thermobifida fusca (strain YX)</name>
    <dbReference type="NCBI Taxonomy" id="269800"/>
    <lineage>
        <taxon>Bacteria</taxon>
        <taxon>Bacillati</taxon>
        <taxon>Actinomycetota</taxon>
        <taxon>Actinomycetes</taxon>
        <taxon>Streptosporangiales</taxon>
        <taxon>Nocardiopsidaceae</taxon>
        <taxon>Thermobifida</taxon>
    </lineage>
</organism>
<keyword evidence="6 8" id="KW-0472">Membrane</keyword>
<comment type="subcellular location">
    <subcellularLocation>
        <location evidence="1">Cell membrane</location>
        <topology evidence="1">Multi-pass membrane protein</topology>
    </subcellularLocation>
</comment>
<dbReference type="RefSeq" id="WP_011293414.1">
    <property type="nucleotide sequence ID" value="NC_007333.1"/>
</dbReference>
<evidence type="ECO:0000313" key="10">
    <source>
        <dbReference type="EMBL" id="AAZ57030.1"/>
    </source>
</evidence>
<feature type="transmembrane region" description="Helical" evidence="8">
    <location>
        <begin position="398"/>
        <end position="416"/>
    </location>
</feature>
<feature type="region of interest" description="Disordered" evidence="7">
    <location>
        <begin position="481"/>
        <end position="538"/>
    </location>
</feature>
<evidence type="ECO:0000256" key="7">
    <source>
        <dbReference type="SAM" id="MobiDB-lite"/>
    </source>
</evidence>
<dbReference type="PROSITE" id="PS50156">
    <property type="entry name" value="SSD"/>
    <property type="match status" value="1"/>
</dbReference>
<feature type="domain" description="SSD" evidence="9">
    <location>
        <begin position="632"/>
        <end position="760"/>
    </location>
</feature>
<evidence type="ECO:0000256" key="3">
    <source>
        <dbReference type="ARBA" id="ARBA00022475"/>
    </source>
</evidence>
<feature type="transmembrane region" description="Helical" evidence="8">
    <location>
        <begin position="296"/>
        <end position="317"/>
    </location>
</feature>
<feature type="transmembrane region" description="Helical" evidence="8">
    <location>
        <begin position="196"/>
        <end position="213"/>
    </location>
</feature>